<dbReference type="OrthoDB" id="10034274at2759"/>
<protein>
    <recommendedName>
        <fullName evidence="3">MULE transposase domain-containing protein</fullName>
    </recommendedName>
</protein>
<name>A0A6J8CSM7_MYTCO</name>
<keyword evidence="2" id="KW-1185">Reference proteome</keyword>
<evidence type="ECO:0000313" key="1">
    <source>
        <dbReference type="EMBL" id="CAC5399538.1"/>
    </source>
</evidence>
<organism evidence="1 2">
    <name type="scientific">Mytilus coruscus</name>
    <name type="common">Sea mussel</name>
    <dbReference type="NCBI Taxonomy" id="42192"/>
    <lineage>
        <taxon>Eukaryota</taxon>
        <taxon>Metazoa</taxon>
        <taxon>Spiralia</taxon>
        <taxon>Lophotrochozoa</taxon>
        <taxon>Mollusca</taxon>
        <taxon>Bivalvia</taxon>
        <taxon>Autobranchia</taxon>
        <taxon>Pteriomorphia</taxon>
        <taxon>Mytilida</taxon>
        <taxon>Mytiloidea</taxon>
        <taxon>Mytilidae</taxon>
        <taxon>Mytilinae</taxon>
        <taxon>Mytilus</taxon>
    </lineage>
</organism>
<dbReference type="Proteomes" id="UP000507470">
    <property type="component" value="Unassembled WGS sequence"/>
</dbReference>
<proteinExistence type="predicted"/>
<sequence length="156" mass="18257">MSRRRRKDYVSVLRAILQLLPRTAVQKFIAEFERGLWNALHHLFPGVPVQGCAFHWSQAIFRKIQNTGLVVSYNSKGNTFKFLRKLMAIPFLPVEHISTAFNKLMDTAPAGRLQTVLRYVQKRWINSRLWPIASWCVFMQSIRTNNDVDRKMAQRP</sequence>
<dbReference type="EMBL" id="CACVKT020006042">
    <property type="protein sequence ID" value="CAC5399538.1"/>
    <property type="molecule type" value="Genomic_DNA"/>
</dbReference>
<gene>
    <name evidence="1" type="ORF">MCOR_33788</name>
</gene>
<evidence type="ECO:0000313" key="2">
    <source>
        <dbReference type="Proteomes" id="UP000507470"/>
    </source>
</evidence>
<evidence type="ECO:0008006" key="3">
    <source>
        <dbReference type="Google" id="ProtNLM"/>
    </source>
</evidence>
<reference evidence="1 2" key="1">
    <citation type="submission" date="2020-06" db="EMBL/GenBank/DDBJ databases">
        <authorList>
            <person name="Li R."/>
            <person name="Bekaert M."/>
        </authorList>
    </citation>
    <scope>NUCLEOTIDE SEQUENCE [LARGE SCALE GENOMIC DNA]</scope>
    <source>
        <strain evidence="2">wild</strain>
    </source>
</reference>
<accession>A0A6J8CSM7</accession>
<dbReference type="AlphaFoldDB" id="A0A6J8CSM7"/>